<gene>
    <name evidence="3" type="ORF">WHR41_09575</name>
</gene>
<dbReference type="RefSeq" id="XP_069224811.1">
    <property type="nucleotide sequence ID" value="XM_069378178.1"/>
</dbReference>
<feature type="transmembrane region" description="Helical" evidence="1">
    <location>
        <begin position="356"/>
        <end position="375"/>
    </location>
</feature>
<dbReference type="AlphaFoldDB" id="A0AB34KCT3"/>
<protein>
    <recommendedName>
        <fullName evidence="2">Acyltransferase 3 domain-containing protein</fullName>
    </recommendedName>
</protein>
<evidence type="ECO:0000313" key="3">
    <source>
        <dbReference type="EMBL" id="KAL1581702.1"/>
    </source>
</evidence>
<feature type="domain" description="Acyltransferase 3" evidence="2">
    <location>
        <begin position="62"/>
        <end position="428"/>
    </location>
</feature>
<keyword evidence="1" id="KW-0812">Transmembrane</keyword>
<dbReference type="Pfam" id="PF01757">
    <property type="entry name" value="Acyl_transf_3"/>
    <property type="match status" value="1"/>
</dbReference>
<evidence type="ECO:0000259" key="2">
    <source>
        <dbReference type="Pfam" id="PF01757"/>
    </source>
</evidence>
<comment type="caution">
    <text evidence="3">The sequence shown here is derived from an EMBL/GenBank/DDBJ whole genome shotgun (WGS) entry which is preliminary data.</text>
</comment>
<dbReference type="Proteomes" id="UP000803884">
    <property type="component" value="Unassembled WGS sequence"/>
</dbReference>
<feature type="transmembrane region" description="Helical" evidence="1">
    <location>
        <begin position="121"/>
        <end position="144"/>
    </location>
</feature>
<name>A0AB34KCT3_9PEZI</name>
<keyword evidence="4" id="KW-1185">Reference proteome</keyword>
<dbReference type="GeneID" id="96011016"/>
<evidence type="ECO:0000256" key="1">
    <source>
        <dbReference type="SAM" id="Phobius"/>
    </source>
</evidence>
<feature type="transmembrane region" description="Helical" evidence="1">
    <location>
        <begin position="310"/>
        <end position="327"/>
    </location>
</feature>
<feature type="transmembrane region" description="Helical" evidence="1">
    <location>
        <begin position="262"/>
        <end position="284"/>
    </location>
</feature>
<evidence type="ECO:0000313" key="4">
    <source>
        <dbReference type="Proteomes" id="UP000803884"/>
    </source>
</evidence>
<dbReference type="InterPro" id="IPR002656">
    <property type="entry name" value="Acyl_transf_3_dom"/>
</dbReference>
<keyword evidence="1" id="KW-1133">Transmembrane helix</keyword>
<organism evidence="3 4">
    <name type="scientific">Cladosporium halotolerans</name>
    <dbReference type="NCBI Taxonomy" id="1052096"/>
    <lineage>
        <taxon>Eukaryota</taxon>
        <taxon>Fungi</taxon>
        <taxon>Dikarya</taxon>
        <taxon>Ascomycota</taxon>
        <taxon>Pezizomycotina</taxon>
        <taxon>Dothideomycetes</taxon>
        <taxon>Dothideomycetidae</taxon>
        <taxon>Cladosporiales</taxon>
        <taxon>Cladosporiaceae</taxon>
        <taxon>Cladosporium</taxon>
    </lineage>
</organism>
<dbReference type="PANTHER" id="PTHR23028">
    <property type="entry name" value="ACETYLTRANSFERASE"/>
    <property type="match status" value="1"/>
</dbReference>
<dbReference type="EMBL" id="JAAQHG020000242">
    <property type="protein sequence ID" value="KAL1581702.1"/>
    <property type="molecule type" value="Genomic_DNA"/>
</dbReference>
<feature type="transmembrane region" description="Helical" evidence="1">
    <location>
        <begin position="165"/>
        <end position="187"/>
    </location>
</feature>
<proteinExistence type="predicted"/>
<dbReference type="PANTHER" id="PTHR23028:SF125">
    <property type="entry name" value="ACYLTRANSFERASE"/>
    <property type="match status" value="1"/>
</dbReference>
<dbReference type="InterPro" id="IPR050879">
    <property type="entry name" value="Acyltransferase_3"/>
</dbReference>
<reference evidence="3 4" key="1">
    <citation type="journal article" date="2020" name="Microbiol. Resour. Announc.">
        <title>Draft Genome Sequence of a Cladosporium Species Isolated from the Mesophotic Ascidian Didemnum maculosum.</title>
        <authorList>
            <person name="Gioti A."/>
            <person name="Siaperas R."/>
            <person name="Nikolaivits E."/>
            <person name="Le Goff G."/>
            <person name="Ouazzani J."/>
            <person name="Kotoulas G."/>
            <person name="Topakas E."/>
        </authorList>
    </citation>
    <scope>NUCLEOTIDE SEQUENCE [LARGE SCALE GENOMIC DNA]</scope>
    <source>
        <strain evidence="3 4">TM138-S3</strain>
    </source>
</reference>
<sequence>MTDEELESIAEKGNTFAETTAPKRLFVALRHASRFLHATLLALRPGFMKRLSVKHAKLRPTAYLDGIRGFAALLVYILHHELWSHDAQKADFKLENAWGYQGDYYVAAMPGIRNFFTGGHYAVSTFFVLSGYVLSTQPLALMNAGEYTKLGDKLASALFRRWLRLYLPIIVTTFMTLSLWHVFGILADFIPEPTYSAGIWKWYVDVKNFTFVFRTGGEPWLSYNAHTWSIPVEMKGSLLIYTTCNALSRCTQRARLLCQAVLIFYLLYIADGAHYAMFMTGMLLSDIDHIVASGSLPAWIMRMERLKSPFFHSLFLVSFYLGGAPSFDSDIQVLRDSPGWHTLSIFKPQAVFDYKWFYLFFASAFLVVSVPRISWLRRFFESCFCQYLGRISYMFYLIHGPILWTLGDRIYAAVGFSRESHAMRIPKWSNRLPIPAIGPFAMELNFFAAQCLLLPATLWVAEVATTLIDDNGIAFCVWLYRRMTGKRTQLSG</sequence>
<keyword evidence="1" id="KW-0472">Membrane</keyword>
<accession>A0AB34KCT3</accession>
<feature type="transmembrane region" description="Helical" evidence="1">
    <location>
        <begin position="387"/>
        <end position="407"/>
    </location>
</feature>
<dbReference type="GO" id="GO:0016747">
    <property type="term" value="F:acyltransferase activity, transferring groups other than amino-acyl groups"/>
    <property type="evidence" value="ECO:0007669"/>
    <property type="project" value="InterPro"/>
</dbReference>